<organism evidence="1">
    <name type="scientific">marine sediment metagenome</name>
    <dbReference type="NCBI Taxonomy" id="412755"/>
    <lineage>
        <taxon>unclassified sequences</taxon>
        <taxon>metagenomes</taxon>
        <taxon>ecological metagenomes</taxon>
    </lineage>
</organism>
<feature type="non-terminal residue" evidence="1">
    <location>
        <position position="1"/>
    </location>
</feature>
<accession>A0A0F9SFV0</accession>
<name>A0A0F9SFV0_9ZZZZ</name>
<sequence length="198" mass="20604">EGNEATCANDFVDEGKGYSLVLSSTEMQAARIVVYVVDSATKVWLDESIVIETYGNASAMHAMDLDTTVPTVAEIQAEIEENGASLLDTIRDDLASGTDGLGAIKTDTAAILLDTGTDGVVLKAAGLAADAVDEILDEVIEGTTTLRQAIILMLAHHGGKSSGGGTATLVYRNISDNKDALTFTTDANGNRSAVVRNP</sequence>
<comment type="caution">
    <text evidence="1">The sequence shown here is derived from an EMBL/GenBank/DDBJ whole genome shotgun (WGS) entry which is preliminary data.</text>
</comment>
<dbReference type="EMBL" id="LAZR01002008">
    <property type="protein sequence ID" value="KKN35831.1"/>
    <property type="molecule type" value="Genomic_DNA"/>
</dbReference>
<proteinExistence type="predicted"/>
<evidence type="ECO:0000313" key="1">
    <source>
        <dbReference type="EMBL" id="KKN35831.1"/>
    </source>
</evidence>
<dbReference type="AlphaFoldDB" id="A0A0F9SFV0"/>
<protein>
    <submittedName>
        <fullName evidence="1">Uncharacterized protein</fullName>
    </submittedName>
</protein>
<reference evidence="1" key="1">
    <citation type="journal article" date="2015" name="Nature">
        <title>Complex archaea that bridge the gap between prokaryotes and eukaryotes.</title>
        <authorList>
            <person name="Spang A."/>
            <person name="Saw J.H."/>
            <person name="Jorgensen S.L."/>
            <person name="Zaremba-Niedzwiedzka K."/>
            <person name="Martijn J."/>
            <person name="Lind A.E."/>
            <person name="van Eijk R."/>
            <person name="Schleper C."/>
            <person name="Guy L."/>
            <person name="Ettema T.J."/>
        </authorList>
    </citation>
    <scope>NUCLEOTIDE SEQUENCE</scope>
</reference>
<gene>
    <name evidence="1" type="ORF">LCGC14_0779790</name>
</gene>